<proteinExistence type="predicted"/>
<evidence type="ECO:0000256" key="1">
    <source>
        <dbReference type="SAM" id="MobiDB-lite"/>
    </source>
</evidence>
<protein>
    <submittedName>
        <fullName evidence="2">Uncharacterized protein</fullName>
    </submittedName>
</protein>
<dbReference type="AlphaFoldDB" id="A0A3L8DZT3"/>
<dbReference type="Proteomes" id="UP000279307">
    <property type="component" value="Chromosome 2"/>
</dbReference>
<reference evidence="2" key="1">
    <citation type="journal article" date="2018" name="Genome Res.">
        <title>The genomic architecture and molecular evolution of ant odorant receptors.</title>
        <authorList>
            <person name="McKenzie S.K."/>
            <person name="Kronauer D.J.C."/>
        </authorList>
    </citation>
    <scope>NUCLEOTIDE SEQUENCE [LARGE SCALE GENOMIC DNA]</scope>
    <source>
        <strain evidence="2">Clonal line C1</strain>
    </source>
</reference>
<evidence type="ECO:0000313" key="2">
    <source>
        <dbReference type="EMBL" id="RLU25439.1"/>
    </source>
</evidence>
<comment type="caution">
    <text evidence="2">The sequence shown here is derived from an EMBL/GenBank/DDBJ whole genome shotgun (WGS) entry which is preliminary data.</text>
</comment>
<gene>
    <name evidence="2" type="ORF">DMN91_001595</name>
    <name evidence="3" type="ORF">DMN91_002301</name>
</gene>
<accession>A0A3L8DZT3</accession>
<dbReference type="EMBL" id="QOIP01000002">
    <property type="protein sequence ID" value="RLU25439.1"/>
    <property type="molecule type" value="Genomic_DNA"/>
</dbReference>
<dbReference type="EMBL" id="QOIP01000002">
    <property type="protein sequence ID" value="RLU26135.1"/>
    <property type="molecule type" value="Genomic_DNA"/>
</dbReference>
<reference evidence="2" key="2">
    <citation type="submission" date="2018-07" db="EMBL/GenBank/DDBJ databases">
        <authorList>
            <person name="Mckenzie S.K."/>
            <person name="Kronauer D.J.C."/>
        </authorList>
    </citation>
    <scope>NUCLEOTIDE SEQUENCE</scope>
    <source>
        <strain evidence="2">Clonal line C1</strain>
    </source>
</reference>
<feature type="region of interest" description="Disordered" evidence="1">
    <location>
        <begin position="89"/>
        <end position="111"/>
    </location>
</feature>
<sequence length="111" mass="12311">MDTKRMSIGYPVLSGRGKASIGFHEFKVIPSVTSTTIQPEDQMEASTSRYSPHFDGGIWLQCLIGCYKKMRMSTPGILPPWLRPHALRGKPCQLYQQSPPPGTQDPNSPPP</sequence>
<feature type="compositionally biased region" description="Pro residues" evidence="1">
    <location>
        <begin position="98"/>
        <end position="111"/>
    </location>
</feature>
<organism evidence="2">
    <name type="scientific">Ooceraea biroi</name>
    <name type="common">Clonal raider ant</name>
    <name type="synonym">Cerapachys biroi</name>
    <dbReference type="NCBI Taxonomy" id="2015173"/>
    <lineage>
        <taxon>Eukaryota</taxon>
        <taxon>Metazoa</taxon>
        <taxon>Ecdysozoa</taxon>
        <taxon>Arthropoda</taxon>
        <taxon>Hexapoda</taxon>
        <taxon>Insecta</taxon>
        <taxon>Pterygota</taxon>
        <taxon>Neoptera</taxon>
        <taxon>Endopterygota</taxon>
        <taxon>Hymenoptera</taxon>
        <taxon>Apocrita</taxon>
        <taxon>Aculeata</taxon>
        <taxon>Formicoidea</taxon>
        <taxon>Formicidae</taxon>
        <taxon>Dorylinae</taxon>
        <taxon>Ooceraea</taxon>
    </lineage>
</organism>
<evidence type="ECO:0000313" key="3">
    <source>
        <dbReference type="EMBL" id="RLU26135.1"/>
    </source>
</evidence>
<name>A0A3L8DZT3_OOCBI</name>